<evidence type="ECO:0000313" key="4">
    <source>
        <dbReference type="Proteomes" id="UP001244341"/>
    </source>
</evidence>
<feature type="region of interest" description="Disordered" evidence="1">
    <location>
        <begin position="401"/>
        <end position="421"/>
    </location>
</feature>
<reference evidence="3 4" key="1">
    <citation type="submission" date="2023-05" db="EMBL/GenBank/DDBJ databases">
        <title>A 100% complete, gapless, phased diploid assembly of the Scenedesmus obliquus UTEX 3031 genome.</title>
        <authorList>
            <person name="Biondi T.C."/>
            <person name="Hanschen E.R."/>
            <person name="Kwon T."/>
            <person name="Eng W."/>
            <person name="Kruse C.P.S."/>
            <person name="Koehler S.I."/>
            <person name="Kunde Y."/>
            <person name="Gleasner C.D."/>
            <person name="You Mak K.T."/>
            <person name="Polle J."/>
            <person name="Hovde B.T."/>
            <person name="Starkenburg S.R."/>
        </authorList>
    </citation>
    <scope>NUCLEOTIDE SEQUENCE [LARGE SCALE GENOMIC DNA]</scope>
    <source>
        <strain evidence="3 4">DOE0152z</strain>
    </source>
</reference>
<dbReference type="EMBL" id="CP126221">
    <property type="protein sequence ID" value="WIA22180.1"/>
    <property type="molecule type" value="Genomic_DNA"/>
</dbReference>
<feature type="compositionally biased region" description="Low complexity" evidence="1">
    <location>
        <begin position="469"/>
        <end position="478"/>
    </location>
</feature>
<gene>
    <name evidence="3" type="ORF">OEZ85_004514</name>
</gene>
<accession>A0ABY8ULF0</accession>
<feature type="compositionally biased region" description="Acidic residues" evidence="1">
    <location>
        <begin position="405"/>
        <end position="421"/>
    </location>
</feature>
<feature type="region of interest" description="Disordered" evidence="1">
    <location>
        <begin position="469"/>
        <end position="497"/>
    </location>
</feature>
<keyword evidence="4" id="KW-1185">Reference proteome</keyword>
<evidence type="ECO:0000256" key="1">
    <source>
        <dbReference type="SAM" id="MobiDB-lite"/>
    </source>
</evidence>
<protein>
    <recommendedName>
        <fullName evidence="2">RSE1/DDB1/CPSF1 first beta-propeller domain-containing protein</fullName>
    </recommendedName>
</protein>
<evidence type="ECO:0000259" key="2">
    <source>
        <dbReference type="Pfam" id="PF10433"/>
    </source>
</evidence>
<proteinExistence type="predicted"/>
<evidence type="ECO:0000313" key="3">
    <source>
        <dbReference type="EMBL" id="WIA22180.1"/>
    </source>
</evidence>
<organism evidence="3 4">
    <name type="scientific">Tetradesmus obliquus</name>
    <name type="common">Green alga</name>
    <name type="synonym">Acutodesmus obliquus</name>
    <dbReference type="NCBI Taxonomy" id="3088"/>
    <lineage>
        <taxon>Eukaryota</taxon>
        <taxon>Viridiplantae</taxon>
        <taxon>Chlorophyta</taxon>
        <taxon>core chlorophytes</taxon>
        <taxon>Chlorophyceae</taxon>
        <taxon>CS clade</taxon>
        <taxon>Sphaeropleales</taxon>
        <taxon>Scenedesmaceae</taxon>
        <taxon>Tetradesmus</taxon>
    </lineage>
</organism>
<dbReference type="Pfam" id="PF10433">
    <property type="entry name" value="Beta-prop_RSE1_1st"/>
    <property type="match status" value="1"/>
</dbReference>
<sequence>MTQQQDVSQQAHCYWLATPLVAAGSVISACAVQFRHSGVSDVVLNNGSELHVLSVAPNGRLVTLFKQPVLYQVRDLQVLPFSSSSSSSNSSSRTNADAASKDYPLDQLVALLANGSLAVLRYNSMVNRFMVVSELMLASGNHLDKDHLGCRLAISSDGRSLALAAARGRVACLAVASTAEGVALSEPAVYSPAAAAVAGAVAVDRAREQQLELGSIVDLAFCSCSSSSSSSSDVQHLAAISYRPGESSSELLLLRWQADCQSLTRLGLVTLAHRGPEGVLGRPLHLSAVPSSPTALQLPGQWQQQQQQQRRLELPCWLGKVLLPSAPVALAAGLRAESSGDDAAAFTTPDASPTAAAAAATAARGHHLLQQEVQQAEAAAAAAEAFEAAAEAAAAAAAAAAWAAEDGDDDDGEDLPVTDDTTDDAIFEDIDEDLEDQGAGDEGQAELDVAAVAAAVVAADLRREVRRQQAAAAAGLRAQEADDPTSGSNAQVCGAFW</sequence>
<feature type="domain" description="RSE1/DDB1/CPSF1 first beta-propeller" evidence="2">
    <location>
        <begin position="26"/>
        <end position="181"/>
    </location>
</feature>
<dbReference type="Proteomes" id="UP001244341">
    <property type="component" value="Chromosome 14b"/>
</dbReference>
<dbReference type="InterPro" id="IPR018846">
    <property type="entry name" value="Beta-prop_RSE1/DDB1/CPSF1_1st"/>
</dbReference>
<dbReference type="InterPro" id="IPR015943">
    <property type="entry name" value="WD40/YVTN_repeat-like_dom_sf"/>
</dbReference>
<name>A0ABY8ULF0_TETOB</name>
<dbReference type="Gene3D" id="2.130.10.10">
    <property type="entry name" value="YVTN repeat-like/Quinoprotein amine dehydrogenase"/>
    <property type="match status" value="1"/>
</dbReference>